<organism evidence="1 2">
    <name type="scientific">Colletotrichum melonis</name>
    <dbReference type="NCBI Taxonomy" id="1209925"/>
    <lineage>
        <taxon>Eukaryota</taxon>
        <taxon>Fungi</taxon>
        <taxon>Dikarya</taxon>
        <taxon>Ascomycota</taxon>
        <taxon>Pezizomycotina</taxon>
        <taxon>Sordariomycetes</taxon>
        <taxon>Hypocreomycetidae</taxon>
        <taxon>Glomerellales</taxon>
        <taxon>Glomerellaceae</taxon>
        <taxon>Colletotrichum</taxon>
        <taxon>Colletotrichum acutatum species complex</taxon>
    </lineage>
</organism>
<dbReference type="EMBL" id="MLGG01000024">
    <property type="protein sequence ID" value="KAK1454784.1"/>
    <property type="molecule type" value="Genomic_DNA"/>
</dbReference>
<name>A0AAI9UF09_9PEZI</name>
<evidence type="ECO:0000313" key="1">
    <source>
        <dbReference type="EMBL" id="KAK1454784.1"/>
    </source>
</evidence>
<comment type="caution">
    <text evidence="1">The sequence shown here is derived from an EMBL/GenBank/DDBJ whole genome shotgun (WGS) entry which is preliminary data.</text>
</comment>
<protein>
    <submittedName>
        <fullName evidence="1">Uncharacterized protein</fullName>
    </submittedName>
</protein>
<dbReference type="AlphaFoldDB" id="A0AAI9UF09"/>
<reference evidence="1 2" key="1">
    <citation type="submission" date="2016-10" db="EMBL/GenBank/DDBJ databases">
        <title>The genome sequence of Colletotrichum fioriniae PJ7.</title>
        <authorList>
            <person name="Baroncelli R."/>
        </authorList>
    </citation>
    <scope>NUCLEOTIDE SEQUENCE [LARGE SCALE GENOMIC DNA]</scope>
    <source>
        <strain evidence="1">Col 31</strain>
    </source>
</reference>
<keyword evidence="2" id="KW-1185">Reference proteome</keyword>
<accession>A0AAI9UF09</accession>
<sequence length="78" mass="8717">MSGENRGVKGRLRLFPSRFLPSCKKNRTIIVHAHLFSYMGEAPGVPTDLIVTFLFCMIRIESIAGSKCYLPSTSMLPK</sequence>
<evidence type="ECO:0000313" key="2">
    <source>
        <dbReference type="Proteomes" id="UP001239795"/>
    </source>
</evidence>
<dbReference type="Proteomes" id="UP001239795">
    <property type="component" value="Unassembled WGS sequence"/>
</dbReference>
<gene>
    <name evidence="1" type="ORF">CMEL01_03544</name>
</gene>
<proteinExistence type="predicted"/>